<evidence type="ECO:0000313" key="2">
    <source>
        <dbReference type="EMBL" id="MFC7148805.1"/>
    </source>
</evidence>
<dbReference type="InterPro" id="IPR002921">
    <property type="entry name" value="Fungal_lipase-type"/>
</dbReference>
<dbReference type="PANTHER" id="PTHR45856:SF24">
    <property type="entry name" value="FUNGAL LIPASE-LIKE DOMAIN-CONTAINING PROTEIN"/>
    <property type="match status" value="1"/>
</dbReference>
<dbReference type="CDD" id="cd00519">
    <property type="entry name" value="Lipase_3"/>
    <property type="match status" value="1"/>
</dbReference>
<dbReference type="Pfam" id="PF01764">
    <property type="entry name" value="Lipase_3"/>
    <property type="match status" value="1"/>
</dbReference>
<comment type="caution">
    <text evidence="2">The sequence shown here is derived from an EMBL/GenBank/DDBJ whole genome shotgun (WGS) entry which is preliminary data.</text>
</comment>
<proteinExistence type="predicted"/>
<reference evidence="3" key="1">
    <citation type="journal article" date="2019" name="Int. J. Syst. Evol. Microbiol.">
        <title>The Global Catalogue of Microorganisms (GCM) 10K type strain sequencing project: providing services to taxonomists for standard genome sequencing and annotation.</title>
        <authorList>
            <consortium name="The Broad Institute Genomics Platform"/>
            <consortium name="The Broad Institute Genome Sequencing Center for Infectious Disease"/>
            <person name="Wu L."/>
            <person name="Ma J."/>
        </authorList>
    </citation>
    <scope>NUCLEOTIDE SEQUENCE [LARGE SCALE GENOMIC DNA]</scope>
    <source>
        <strain evidence="3">KCTC 12907</strain>
    </source>
</reference>
<dbReference type="SUPFAM" id="SSF53474">
    <property type="entry name" value="alpha/beta-Hydrolases"/>
    <property type="match status" value="1"/>
</dbReference>
<accession>A0ABW2F6H1</accession>
<dbReference type="RefSeq" id="WP_378052636.1">
    <property type="nucleotide sequence ID" value="NZ_JBHMDN010000055.1"/>
</dbReference>
<dbReference type="Gene3D" id="3.40.50.1820">
    <property type="entry name" value="alpha/beta hydrolase"/>
    <property type="match status" value="1"/>
</dbReference>
<feature type="domain" description="Fungal lipase-type" evidence="1">
    <location>
        <begin position="65"/>
        <end position="193"/>
    </location>
</feature>
<name>A0ABW2F6H1_9BACL</name>
<dbReference type="EMBL" id="JBHTAI010000005">
    <property type="protein sequence ID" value="MFC7148805.1"/>
    <property type="molecule type" value="Genomic_DNA"/>
</dbReference>
<sequence>MGEFNDRTAIFLAAVCSQTYAQWNDPDGAFAIPRSYEPVGEIRARSLLGDTEKFGFVLQSDTHAIVAFRGTSSTSDWLSDALAVQVEFAPGSGLTHRGFTGIYSSARKGIHACLERISPDKTLYVTGHSLGGALATLCAFDAASGTEFRHPVVYTFAAPRVGDPDFVAAYGGQVARSFRVYNEFDVVSHLPPPTLTLPKSGRTFDYKHVGQGEQLVFHSGSVPGNHAIGSYYRDLAARDPLFARRLSALNPGFCPDLT</sequence>
<dbReference type="PANTHER" id="PTHR45856">
    <property type="entry name" value="ALPHA/BETA-HYDROLASES SUPERFAMILY PROTEIN"/>
    <property type="match status" value="1"/>
</dbReference>
<evidence type="ECO:0000313" key="3">
    <source>
        <dbReference type="Proteomes" id="UP001596378"/>
    </source>
</evidence>
<organism evidence="2 3">
    <name type="scientific">Cohnella cellulosilytica</name>
    <dbReference type="NCBI Taxonomy" id="986710"/>
    <lineage>
        <taxon>Bacteria</taxon>
        <taxon>Bacillati</taxon>
        <taxon>Bacillota</taxon>
        <taxon>Bacilli</taxon>
        <taxon>Bacillales</taxon>
        <taxon>Paenibacillaceae</taxon>
        <taxon>Cohnella</taxon>
    </lineage>
</organism>
<evidence type="ECO:0000259" key="1">
    <source>
        <dbReference type="Pfam" id="PF01764"/>
    </source>
</evidence>
<protein>
    <submittedName>
        <fullName evidence="2">Lipase family protein</fullName>
    </submittedName>
</protein>
<keyword evidence="3" id="KW-1185">Reference proteome</keyword>
<gene>
    <name evidence="2" type="ORF">ACFQMJ_09730</name>
</gene>
<dbReference type="InterPro" id="IPR029058">
    <property type="entry name" value="AB_hydrolase_fold"/>
</dbReference>
<dbReference type="InterPro" id="IPR051218">
    <property type="entry name" value="Sec_MonoDiacylglyc_Lipase"/>
</dbReference>
<dbReference type="Proteomes" id="UP001596378">
    <property type="component" value="Unassembled WGS sequence"/>
</dbReference>